<feature type="compositionally biased region" description="Basic and acidic residues" evidence="1">
    <location>
        <begin position="30"/>
        <end position="41"/>
    </location>
</feature>
<proteinExistence type="predicted"/>
<feature type="region of interest" description="Disordered" evidence="1">
    <location>
        <begin position="1"/>
        <end position="85"/>
    </location>
</feature>
<name>A0A3P3XFA7_9SPIR</name>
<sequence>MEKDKNKSPSANYSDDVPEGLFISPLDDSESFRKMEAEEAKILSPPRAIPANSNTSDEFAPSAARNNVEQEDATHLPPPKSAEATPEQLIFRFAGELKSIKQDLLSIKQHFEALKKPQPAAALQPATLQAPAAQQAAAVTQPAAAGQADPDTIALLNDVKKLLLYLDRLLESLPEEKIEEFANSEYFSLYRNIFEHLGLS</sequence>
<accession>A0A3P3XFA7</accession>
<reference evidence="2" key="1">
    <citation type="submission" date="2017-02" db="EMBL/GenBank/DDBJ databases">
        <authorList>
            <person name="Regsiter A."/>
            <person name="William W."/>
        </authorList>
    </citation>
    <scope>NUCLEOTIDE SEQUENCE</scope>
    <source>
        <strain evidence="2">Bib</strain>
    </source>
</reference>
<organism evidence="2">
    <name type="scientific">uncultured spirochete</name>
    <dbReference type="NCBI Taxonomy" id="156406"/>
    <lineage>
        <taxon>Bacteria</taxon>
        <taxon>Pseudomonadati</taxon>
        <taxon>Spirochaetota</taxon>
        <taxon>Spirochaetia</taxon>
        <taxon>Spirochaetales</taxon>
        <taxon>environmental samples</taxon>
    </lineage>
</organism>
<dbReference type="EMBL" id="FWDM01000002">
    <property type="protein sequence ID" value="SLM09801.1"/>
    <property type="molecule type" value="Genomic_DNA"/>
</dbReference>
<evidence type="ECO:0000256" key="1">
    <source>
        <dbReference type="SAM" id="MobiDB-lite"/>
    </source>
</evidence>
<evidence type="ECO:0000313" key="2">
    <source>
        <dbReference type="EMBL" id="SLM09801.1"/>
    </source>
</evidence>
<dbReference type="AlphaFoldDB" id="A0A3P3XFA7"/>
<gene>
    <name evidence="2" type="ORF">SPIROBIBN47_100031</name>
</gene>
<protein>
    <submittedName>
        <fullName evidence="2">Uncharacterized protein</fullName>
    </submittedName>
</protein>